<proteinExistence type="predicted"/>
<keyword evidence="2" id="KW-0732">Signal</keyword>
<feature type="region of interest" description="Disordered" evidence="1">
    <location>
        <begin position="32"/>
        <end position="58"/>
    </location>
</feature>
<dbReference type="Proteomes" id="UP000259328">
    <property type="component" value="Chromosome"/>
</dbReference>
<gene>
    <name evidence="3" type="ORF">NCTC10124_01300</name>
</gene>
<name>A0A3B0PQ39_MYCSY</name>
<evidence type="ECO:0000256" key="1">
    <source>
        <dbReference type="SAM" id="MobiDB-lite"/>
    </source>
</evidence>
<dbReference type="EMBL" id="LS991953">
    <property type="protein sequence ID" value="SYV93546.1"/>
    <property type="molecule type" value="Genomic_DNA"/>
</dbReference>
<evidence type="ECO:0000313" key="3">
    <source>
        <dbReference type="EMBL" id="SYV93546.1"/>
    </source>
</evidence>
<feature type="signal peptide" evidence="2">
    <location>
        <begin position="1"/>
        <end position="29"/>
    </location>
</feature>
<evidence type="ECO:0000256" key="2">
    <source>
        <dbReference type="SAM" id="SignalP"/>
    </source>
</evidence>
<dbReference type="AlphaFoldDB" id="A0A3B0PQ39"/>
<feature type="chain" id="PRO_5017245588" description="Lipoprotein" evidence="2">
    <location>
        <begin position="30"/>
        <end position="230"/>
    </location>
</feature>
<feature type="non-terminal residue" evidence="3">
    <location>
        <position position="230"/>
    </location>
</feature>
<evidence type="ECO:0000313" key="4">
    <source>
        <dbReference type="Proteomes" id="UP000259328"/>
    </source>
</evidence>
<evidence type="ECO:0008006" key="5">
    <source>
        <dbReference type="Google" id="ProtNLM"/>
    </source>
</evidence>
<sequence length="230" mass="25630">MKKTKIKLIPLIASLSLIPTIAISCGAAAKSEPVKEDENKQSQQPQPKQPIENGPQSVGDIQTMLTNVTFAKSLTENTVFTELQKSLSQLDPQAKSEKLTKFTSVLNEVKELIKDLDLVELSARSYTQDDLTNRELVVTKLKYPSLDPKLKELRSALNDLLSDLIGFSEQIPGYLNLTENLNQKVFNALKNDTLNNLKDTTQASAVNISQSTIDNILNKYIEEKAKAQQW</sequence>
<feature type="compositionally biased region" description="Low complexity" evidence="1">
    <location>
        <begin position="41"/>
        <end position="50"/>
    </location>
</feature>
<accession>A0A3B0PQ39</accession>
<dbReference type="PROSITE" id="PS51257">
    <property type="entry name" value="PROKAR_LIPOPROTEIN"/>
    <property type="match status" value="1"/>
</dbReference>
<reference evidence="4" key="1">
    <citation type="submission" date="2018-06" db="EMBL/GenBank/DDBJ databases">
        <authorList>
            <consortium name="Pathogen Informatics"/>
        </authorList>
    </citation>
    <scope>NUCLEOTIDE SEQUENCE [LARGE SCALE GENOMIC DNA]</scope>
    <source>
        <strain evidence="4">NCTC10124</strain>
    </source>
</reference>
<protein>
    <recommendedName>
        <fullName evidence="5">Lipoprotein</fullName>
    </recommendedName>
</protein>
<organism evidence="3 4">
    <name type="scientific">Mycoplasmopsis synoviae</name>
    <name type="common">Mycoplasma synoviae</name>
    <dbReference type="NCBI Taxonomy" id="2109"/>
    <lineage>
        <taxon>Bacteria</taxon>
        <taxon>Bacillati</taxon>
        <taxon>Mycoplasmatota</taxon>
        <taxon>Mycoplasmoidales</taxon>
        <taxon>Metamycoplasmataceae</taxon>
        <taxon>Mycoplasmopsis</taxon>
    </lineage>
</organism>